<accession>A0A829BLB2</accession>
<dbReference type="HAMAP" id="MF_00912">
    <property type="entry name" value="DivIB"/>
    <property type="match status" value="1"/>
</dbReference>
<reference evidence="11 12" key="1">
    <citation type="journal article" date="2013" name="Mol. Biol. Evol.">
        <title>Evolutionary and population genomics of the cavity causing bacteria Streptococcus mutans.</title>
        <authorList>
            <person name="Cornejo O.E."/>
            <person name="Lefebure T."/>
            <person name="Pavinski Bitar P.D."/>
            <person name="Lang P."/>
            <person name="Richards V.P."/>
            <person name="Eilertson K."/>
            <person name="Do T."/>
            <person name="Beighton D."/>
            <person name="Zeng L."/>
            <person name="Ahn S.J."/>
            <person name="Burne R.A."/>
            <person name="Siepel A."/>
            <person name="Bustamante C.D."/>
            <person name="Stanhope M.J."/>
        </authorList>
    </citation>
    <scope>NUCLEOTIDE SEQUENCE [LARGE SCALE GENOMIC DNA]</scope>
    <source>
        <strain evidence="11 12">SM6</strain>
    </source>
</reference>
<dbReference type="GO" id="GO:0032153">
    <property type="term" value="C:cell division site"/>
    <property type="evidence" value="ECO:0007669"/>
    <property type="project" value="UniProtKB-UniRule"/>
</dbReference>
<name>A0A829BLB2_STRMG</name>
<dbReference type="PANTHER" id="PTHR37820">
    <property type="entry name" value="CELL DIVISION PROTEIN DIVIB"/>
    <property type="match status" value="1"/>
</dbReference>
<comment type="caution">
    <text evidence="11">The sequence shown here is derived from an EMBL/GenBank/DDBJ whole genome shotgun (WGS) entry which is preliminary data.</text>
</comment>
<keyword evidence="3 8" id="KW-0132">Cell division</keyword>
<evidence type="ECO:0000313" key="12">
    <source>
        <dbReference type="Proteomes" id="UP000011676"/>
    </source>
</evidence>
<dbReference type="InterPro" id="IPR050487">
    <property type="entry name" value="FtsQ_DivIB"/>
</dbReference>
<evidence type="ECO:0000256" key="8">
    <source>
        <dbReference type="HAMAP-Rule" id="MF_00912"/>
    </source>
</evidence>
<comment type="subcellular location">
    <subcellularLocation>
        <location evidence="8">Cell membrane</location>
        <topology evidence="8">Single-pass type II membrane protein</topology>
    </subcellularLocation>
    <subcellularLocation>
        <location evidence="1">Membrane</location>
    </subcellularLocation>
    <text evidence="8">Localizes to the division septum.</text>
</comment>
<dbReference type="Pfam" id="PF03799">
    <property type="entry name" value="FtsQ_DivIB_C"/>
    <property type="match status" value="1"/>
</dbReference>
<dbReference type="InterPro" id="IPR005548">
    <property type="entry name" value="Cell_div_FtsQ/DivIB_C"/>
</dbReference>
<keyword evidence="7 8" id="KW-0131">Cell cycle</keyword>
<keyword evidence="4 8" id="KW-0812">Transmembrane</keyword>
<dbReference type="InterPro" id="IPR034746">
    <property type="entry name" value="POTRA"/>
</dbReference>
<feature type="compositionally biased region" description="Low complexity" evidence="9">
    <location>
        <begin position="335"/>
        <end position="353"/>
    </location>
</feature>
<feature type="region of interest" description="Disordered" evidence="9">
    <location>
        <begin position="333"/>
        <end position="374"/>
    </location>
</feature>
<keyword evidence="2 8" id="KW-1003">Cell membrane</keyword>
<dbReference type="EMBL" id="AHSR01000007">
    <property type="protein sequence ID" value="EMC25303.1"/>
    <property type="molecule type" value="Genomic_DNA"/>
</dbReference>
<keyword evidence="6 8" id="KW-0472">Membrane</keyword>
<dbReference type="Gene3D" id="3.40.50.10960">
    <property type="match status" value="1"/>
</dbReference>
<protein>
    <recommendedName>
        <fullName evidence="8">Cell division protein DivIB</fullName>
    </recommendedName>
</protein>
<feature type="domain" description="POTRA" evidence="10">
    <location>
        <begin position="126"/>
        <end position="197"/>
    </location>
</feature>
<evidence type="ECO:0000313" key="11">
    <source>
        <dbReference type="EMBL" id="EMC25303.1"/>
    </source>
</evidence>
<evidence type="ECO:0000259" key="10">
    <source>
        <dbReference type="PROSITE" id="PS51779"/>
    </source>
</evidence>
<feature type="transmembrane region" description="Helical" evidence="8">
    <location>
        <begin position="101"/>
        <end position="122"/>
    </location>
</feature>
<keyword evidence="5 8" id="KW-1133">Transmembrane helix</keyword>
<comment type="similarity">
    <text evidence="8">Belongs to the FtsQ/DivIB family. DivIB subfamily.</text>
</comment>
<evidence type="ECO:0000256" key="7">
    <source>
        <dbReference type="ARBA" id="ARBA00023306"/>
    </source>
</evidence>
<dbReference type="InterPro" id="IPR026580">
    <property type="entry name" value="DivIB"/>
</dbReference>
<dbReference type="GO" id="GO:0043093">
    <property type="term" value="P:FtsZ-dependent cytokinesis"/>
    <property type="evidence" value="ECO:0007669"/>
    <property type="project" value="UniProtKB-UniRule"/>
</dbReference>
<evidence type="ECO:0000256" key="5">
    <source>
        <dbReference type="ARBA" id="ARBA00022989"/>
    </source>
</evidence>
<feature type="compositionally biased region" description="Polar residues" evidence="9">
    <location>
        <begin position="354"/>
        <end position="374"/>
    </location>
</feature>
<gene>
    <name evidence="8" type="primary">divIB</name>
    <name evidence="11" type="ORF">SMU82_02306</name>
</gene>
<evidence type="ECO:0000256" key="9">
    <source>
        <dbReference type="SAM" id="MobiDB-lite"/>
    </source>
</evidence>
<proteinExistence type="inferred from homology"/>
<sequence>MAKDKDTEKQEIPLTEWQQRNLEFLKKKQEEKREKEKLNEKKMAEKKAQFQTDKEADSKESDKQPSSLFDDKKQEEPKKKPATPKKIKKEKKVPKLPRKDYWQAAMVIIISSIVLIASLFMISPLSRQKEITVSGNKNAIESQLIEELGIKKSDYLTTLLFQANRFERNLKSKDKWVKEAKLVYHFPNHFTLRVKEYRIIAYRQTDKGYVPILENGTRVDTVNASELPGSFVTINLDQEKEVRELVQKLAKLDKSLVGSIKVISSVNSSSTKDLLLLEMKDNNSVRVPLSEIDTKLPYYSKIKKNLTDGSIVDMEVGIYSTTADIEASIAEHKTTATTESSENSSNAENTDSTQSSEANSQEGSQSVTQATVSQ</sequence>
<evidence type="ECO:0000256" key="3">
    <source>
        <dbReference type="ARBA" id="ARBA00022618"/>
    </source>
</evidence>
<dbReference type="RefSeq" id="WP_002262067.1">
    <property type="nucleotide sequence ID" value="NZ_AHSR01000007.1"/>
</dbReference>
<dbReference type="Pfam" id="PF08478">
    <property type="entry name" value="POTRA_1"/>
    <property type="match status" value="1"/>
</dbReference>
<dbReference type="InterPro" id="IPR013685">
    <property type="entry name" value="POTRA_FtsQ_type"/>
</dbReference>
<dbReference type="GO" id="GO:0005886">
    <property type="term" value="C:plasma membrane"/>
    <property type="evidence" value="ECO:0007669"/>
    <property type="project" value="UniProtKB-SubCell"/>
</dbReference>
<evidence type="ECO:0000256" key="2">
    <source>
        <dbReference type="ARBA" id="ARBA00022475"/>
    </source>
</evidence>
<evidence type="ECO:0000256" key="6">
    <source>
        <dbReference type="ARBA" id="ARBA00023136"/>
    </source>
</evidence>
<dbReference type="PROSITE" id="PS51779">
    <property type="entry name" value="POTRA"/>
    <property type="match status" value="1"/>
</dbReference>
<organism evidence="11 12">
    <name type="scientific">Streptococcus mutans SM6</name>
    <dbReference type="NCBI Taxonomy" id="857119"/>
    <lineage>
        <taxon>Bacteria</taxon>
        <taxon>Bacillati</taxon>
        <taxon>Bacillota</taxon>
        <taxon>Bacilli</taxon>
        <taxon>Lactobacillales</taxon>
        <taxon>Streptococcaceae</taxon>
        <taxon>Streptococcus</taxon>
    </lineage>
</organism>
<dbReference type="Proteomes" id="UP000011676">
    <property type="component" value="Unassembled WGS sequence"/>
</dbReference>
<feature type="compositionally biased region" description="Basic and acidic residues" evidence="9">
    <location>
        <begin position="27"/>
        <end position="79"/>
    </location>
</feature>
<feature type="region of interest" description="Disordered" evidence="9">
    <location>
        <begin position="27"/>
        <end position="92"/>
    </location>
</feature>
<dbReference type="AlphaFoldDB" id="A0A829BLB2"/>
<comment type="function">
    <text evidence="8">Cell division protein that may be involved in stabilizing or promoting the assembly of the division complex.</text>
</comment>
<feature type="compositionally biased region" description="Basic residues" evidence="9">
    <location>
        <begin position="80"/>
        <end position="92"/>
    </location>
</feature>
<evidence type="ECO:0000256" key="1">
    <source>
        <dbReference type="ARBA" id="ARBA00004370"/>
    </source>
</evidence>
<evidence type="ECO:0000256" key="4">
    <source>
        <dbReference type="ARBA" id="ARBA00022692"/>
    </source>
</evidence>
<dbReference type="PANTHER" id="PTHR37820:SF1">
    <property type="entry name" value="CELL DIVISION PROTEIN FTSQ"/>
    <property type="match status" value="1"/>
</dbReference>